<dbReference type="EMBL" id="JBFXLR010000015">
    <property type="protein sequence ID" value="KAL2852582.1"/>
    <property type="molecule type" value="Genomic_DNA"/>
</dbReference>
<evidence type="ECO:0000313" key="3">
    <source>
        <dbReference type="Proteomes" id="UP001610444"/>
    </source>
</evidence>
<proteinExistence type="predicted"/>
<dbReference type="RefSeq" id="XP_070900404.1">
    <property type="nucleotide sequence ID" value="XM_071049360.1"/>
</dbReference>
<protein>
    <submittedName>
        <fullName evidence="2">Uncharacterized protein</fullName>
    </submittedName>
</protein>
<dbReference type="Proteomes" id="UP001610444">
    <property type="component" value="Unassembled WGS sequence"/>
</dbReference>
<gene>
    <name evidence="2" type="ORF">BJX68DRAFT_54000</name>
</gene>
<comment type="caution">
    <text evidence="2">The sequence shown here is derived from an EMBL/GenBank/DDBJ whole genome shotgun (WGS) entry which is preliminary data.</text>
</comment>
<accession>A0ABR4KMS5</accession>
<keyword evidence="3" id="KW-1185">Reference proteome</keyword>
<dbReference type="GeneID" id="98164524"/>
<organism evidence="2 3">
    <name type="scientific">Aspergillus pseudodeflectus</name>
    <dbReference type="NCBI Taxonomy" id="176178"/>
    <lineage>
        <taxon>Eukaryota</taxon>
        <taxon>Fungi</taxon>
        <taxon>Dikarya</taxon>
        <taxon>Ascomycota</taxon>
        <taxon>Pezizomycotina</taxon>
        <taxon>Eurotiomycetes</taxon>
        <taxon>Eurotiomycetidae</taxon>
        <taxon>Eurotiales</taxon>
        <taxon>Aspergillaceae</taxon>
        <taxon>Aspergillus</taxon>
        <taxon>Aspergillus subgen. Nidulantes</taxon>
    </lineage>
</organism>
<feature type="region of interest" description="Disordered" evidence="1">
    <location>
        <begin position="42"/>
        <end position="69"/>
    </location>
</feature>
<reference evidence="2 3" key="1">
    <citation type="submission" date="2024-07" db="EMBL/GenBank/DDBJ databases">
        <title>Section-level genome sequencing and comparative genomics of Aspergillus sections Usti and Cavernicolus.</title>
        <authorList>
            <consortium name="Lawrence Berkeley National Laboratory"/>
            <person name="Nybo J.L."/>
            <person name="Vesth T.C."/>
            <person name="Theobald S."/>
            <person name="Frisvad J.C."/>
            <person name="Larsen T.O."/>
            <person name="Kjaerboelling I."/>
            <person name="Rothschild-Mancinelli K."/>
            <person name="Lyhne E.K."/>
            <person name="Kogle M.E."/>
            <person name="Barry K."/>
            <person name="Clum A."/>
            <person name="Na H."/>
            <person name="Ledsgaard L."/>
            <person name="Lin J."/>
            <person name="Lipzen A."/>
            <person name="Kuo A."/>
            <person name="Riley R."/>
            <person name="Mondo S."/>
            <person name="LaButti K."/>
            <person name="Haridas S."/>
            <person name="Pangalinan J."/>
            <person name="Salamov A.A."/>
            <person name="Simmons B.A."/>
            <person name="Magnuson J.K."/>
            <person name="Chen J."/>
            <person name="Drula E."/>
            <person name="Henrissat B."/>
            <person name="Wiebenga A."/>
            <person name="Lubbers R.J."/>
            <person name="Gomes A.C."/>
            <person name="Macurrencykelacurrency M.R."/>
            <person name="Stajich J."/>
            <person name="Grigoriev I.V."/>
            <person name="Mortensen U.H."/>
            <person name="De vries R.P."/>
            <person name="Baker S.E."/>
            <person name="Andersen M.R."/>
        </authorList>
    </citation>
    <scope>NUCLEOTIDE SEQUENCE [LARGE SCALE GENOMIC DNA]</scope>
    <source>
        <strain evidence="2 3">CBS 756.74</strain>
    </source>
</reference>
<evidence type="ECO:0000313" key="2">
    <source>
        <dbReference type="EMBL" id="KAL2852582.1"/>
    </source>
</evidence>
<sequence>MPRACVEEESGRAQSLVPGASEWFWTNPRSLREITRGVWSNHSVAQPQARTTSNQRRQRRSHQCRPSFDPSSGLVEVQITLVELRRLIIEAADARESRKLGQSDSNRQRRCNSPALCPRPGLLISCLIRRLSRFSPRSIFAACKPGCCSAIANGLLGGLWRSSNRLSCDSGDSGERSIINCTSLRTCCATEGLIWGPVKANICRAVTQRHAVSSTVGTA</sequence>
<evidence type="ECO:0000256" key="1">
    <source>
        <dbReference type="SAM" id="MobiDB-lite"/>
    </source>
</evidence>
<name>A0ABR4KMS5_9EURO</name>